<comment type="caution">
    <text evidence="1">The sequence shown here is derived from an EMBL/GenBank/DDBJ whole genome shotgun (WGS) entry which is preliminary data.</text>
</comment>
<reference evidence="1" key="2">
    <citation type="submission" date="2023-03" db="EMBL/GenBank/DDBJ databases">
        <authorList>
            <person name="Inwood S.N."/>
            <person name="Skelly J.G."/>
            <person name="Guhlin J."/>
            <person name="Harrop T.W.R."/>
            <person name="Goldson S.G."/>
            <person name="Dearden P.K."/>
        </authorList>
    </citation>
    <scope>NUCLEOTIDE SEQUENCE</scope>
    <source>
        <strain evidence="1">Irish</strain>
        <tissue evidence="1">Whole body</tissue>
    </source>
</reference>
<protein>
    <submittedName>
        <fullName evidence="1">Uncharacterized protein</fullName>
    </submittedName>
</protein>
<proteinExistence type="predicted"/>
<organism evidence="1 2">
    <name type="scientific">Microctonus aethiopoides</name>
    <dbReference type="NCBI Taxonomy" id="144406"/>
    <lineage>
        <taxon>Eukaryota</taxon>
        <taxon>Metazoa</taxon>
        <taxon>Ecdysozoa</taxon>
        <taxon>Arthropoda</taxon>
        <taxon>Hexapoda</taxon>
        <taxon>Insecta</taxon>
        <taxon>Pterygota</taxon>
        <taxon>Neoptera</taxon>
        <taxon>Endopterygota</taxon>
        <taxon>Hymenoptera</taxon>
        <taxon>Apocrita</taxon>
        <taxon>Ichneumonoidea</taxon>
        <taxon>Braconidae</taxon>
        <taxon>Euphorinae</taxon>
        <taxon>Microctonus</taxon>
    </lineage>
</organism>
<gene>
    <name evidence="1" type="ORF">PV328_000451</name>
</gene>
<name>A0AA39KWG6_9HYME</name>
<dbReference type="AlphaFoldDB" id="A0AA39KWG6"/>
<keyword evidence="2" id="KW-1185">Reference proteome</keyword>
<dbReference type="Proteomes" id="UP001168990">
    <property type="component" value="Unassembled WGS sequence"/>
</dbReference>
<accession>A0AA39KWG6</accession>
<evidence type="ECO:0000313" key="2">
    <source>
        <dbReference type="Proteomes" id="UP001168990"/>
    </source>
</evidence>
<reference evidence="1" key="1">
    <citation type="journal article" date="2023" name="bioRxiv">
        <title>Scaffold-level genome assemblies of two parasitoid biocontrol wasps reveal the parthenogenesis mechanism and an associated novel virus.</title>
        <authorList>
            <person name="Inwood S."/>
            <person name="Skelly J."/>
            <person name="Guhlin J."/>
            <person name="Harrop T."/>
            <person name="Goldson S."/>
            <person name="Dearden P."/>
        </authorList>
    </citation>
    <scope>NUCLEOTIDE SEQUENCE</scope>
    <source>
        <strain evidence="1">Irish</strain>
        <tissue evidence="1">Whole body</tissue>
    </source>
</reference>
<evidence type="ECO:0000313" key="1">
    <source>
        <dbReference type="EMBL" id="KAK0176304.1"/>
    </source>
</evidence>
<dbReference type="EMBL" id="JAQQBS010000001">
    <property type="protein sequence ID" value="KAK0176304.1"/>
    <property type="molecule type" value="Genomic_DNA"/>
</dbReference>
<sequence length="139" mass="15386">MWTWQWTSVDDVTVVVVVNHSGPVEAVGGGLDSDTLDVVFDFQSNFSELDFSDEDELDPFDEPTGKFGPQVGASLFRPDNVYVEVSKTGTLTSDHFKIRLKNVFFPSVESKSFLLIDSWTGHCPDAVKSVKPSDNKVPL</sequence>